<comment type="caution">
    <text evidence="2">The sequence shown here is derived from an EMBL/GenBank/DDBJ whole genome shotgun (WGS) entry which is preliminary data.</text>
</comment>
<dbReference type="Proteomes" id="UP000438429">
    <property type="component" value="Unassembled WGS sequence"/>
</dbReference>
<protein>
    <submittedName>
        <fullName evidence="2">Uncharacterized protein</fullName>
    </submittedName>
</protein>
<feature type="compositionally biased region" description="Polar residues" evidence="1">
    <location>
        <begin position="23"/>
        <end position="39"/>
    </location>
</feature>
<dbReference type="EMBL" id="VEVO01000006">
    <property type="protein sequence ID" value="KAF0040789.1"/>
    <property type="molecule type" value="Genomic_DNA"/>
</dbReference>
<organism evidence="2 3">
    <name type="scientific">Scophthalmus maximus</name>
    <name type="common">Turbot</name>
    <name type="synonym">Psetta maxima</name>
    <dbReference type="NCBI Taxonomy" id="52904"/>
    <lineage>
        <taxon>Eukaryota</taxon>
        <taxon>Metazoa</taxon>
        <taxon>Chordata</taxon>
        <taxon>Craniata</taxon>
        <taxon>Vertebrata</taxon>
        <taxon>Euteleostomi</taxon>
        <taxon>Actinopterygii</taxon>
        <taxon>Neopterygii</taxon>
        <taxon>Teleostei</taxon>
        <taxon>Neoteleostei</taxon>
        <taxon>Acanthomorphata</taxon>
        <taxon>Carangaria</taxon>
        <taxon>Pleuronectiformes</taxon>
        <taxon>Pleuronectoidei</taxon>
        <taxon>Scophthalmidae</taxon>
        <taxon>Scophthalmus</taxon>
    </lineage>
</organism>
<name>A0A6A4T7G1_SCOMX</name>
<evidence type="ECO:0000313" key="3">
    <source>
        <dbReference type="Proteomes" id="UP000438429"/>
    </source>
</evidence>
<feature type="region of interest" description="Disordered" evidence="1">
    <location>
        <begin position="1"/>
        <end position="68"/>
    </location>
</feature>
<evidence type="ECO:0000313" key="2">
    <source>
        <dbReference type="EMBL" id="KAF0040789.1"/>
    </source>
</evidence>
<feature type="compositionally biased region" description="Polar residues" evidence="1">
    <location>
        <begin position="52"/>
        <end position="62"/>
    </location>
</feature>
<proteinExistence type="predicted"/>
<gene>
    <name evidence="2" type="ORF">F2P81_006687</name>
</gene>
<evidence type="ECO:0000256" key="1">
    <source>
        <dbReference type="SAM" id="MobiDB-lite"/>
    </source>
</evidence>
<reference evidence="2 3" key="1">
    <citation type="submission" date="2019-06" db="EMBL/GenBank/DDBJ databases">
        <title>Draft genomes of female and male turbot (Scophthalmus maximus).</title>
        <authorList>
            <person name="Xu H."/>
            <person name="Xu X.-W."/>
            <person name="Shao C."/>
            <person name="Chen S."/>
        </authorList>
    </citation>
    <scope>NUCLEOTIDE SEQUENCE [LARGE SCALE GENOMIC DNA]</scope>
    <source>
        <strain evidence="2">Ysfricsl-2016a</strain>
        <tissue evidence="2">Blood</tissue>
    </source>
</reference>
<feature type="compositionally biased region" description="Basic and acidic residues" evidence="1">
    <location>
        <begin position="1"/>
        <end position="10"/>
    </location>
</feature>
<sequence length="68" mass="7482">MQRQERDGKPQRKQVGANDRQRQTTTDNSIVRWSPSSESSDLHLQAPLVLNEASSGEKNQSAAGVGTF</sequence>
<dbReference type="AlphaFoldDB" id="A0A6A4T7G1"/>
<accession>A0A6A4T7G1</accession>